<dbReference type="EMBL" id="JAMZDX010000008">
    <property type="protein sequence ID" value="MCP2313904.1"/>
    <property type="molecule type" value="Genomic_DNA"/>
</dbReference>
<accession>A0ABT1J9W8</accession>
<dbReference type="Pfam" id="PF00459">
    <property type="entry name" value="Inositol_P"/>
    <property type="match status" value="1"/>
</dbReference>
<dbReference type="PANTHER" id="PTHR20854">
    <property type="entry name" value="INOSITOL MONOPHOSPHATASE"/>
    <property type="match status" value="1"/>
</dbReference>
<protein>
    <submittedName>
        <fullName evidence="1">3'-phosphoadenosine 5'-phosphosulfate (PAPS) 3'-phosphatase</fullName>
    </submittedName>
</protein>
<comment type="caution">
    <text evidence="1">The sequence shown here is derived from an EMBL/GenBank/DDBJ whole genome shotgun (WGS) entry which is preliminary data.</text>
</comment>
<reference evidence="1 2" key="1">
    <citation type="submission" date="2022-06" db="EMBL/GenBank/DDBJ databases">
        <title>Sequencing the genomes of 1000 actinobacteria strains.</title>
        <authorList>
            <person name="Klenk H.-P."/>
        </authorList>
    </citation>
    <scope>NUCLEOTIDE SEQUENCE [LARGE SCALE GENOMIC DNA]</scope>
    <source>
        <strain evidence="1 2">DSM 41656</strain>
    </source>
</reference>
<dbReference type="RefSeq" id="WP_253804195.1">
    <property type="nucleotide sequence ID" value="NZ_BAAAUB010000029.1"/>
</dbReference>
<dbReference type="PANTHER" id="PTHR20854:SF4">
    <property type="entry name" value="INOSITOL-1-MONOPHOSPHATASE-RELATED"/>
    <property type="match status" value="1"/>
</dbReference>
<dbReference type="Gene3D" id="3.40.190.80">
    <property type="match status" value="1"/>
</dbReference>
<evidence type="ECO:0000313" key="1">
    <source>
        <dbReference type="EMBL" id="MCP2313904.1"/>
    </source>
</evidence>
<dbReference type="SUPFAM" id="SSF56655">
    <property type="entry name" value="Carbohydrate phosphatase"/>
    <property type="match status" value="1"/>
</dbReference>
<dbReference type="Proteomes" id="UP001206483">
    <property type="component" value="Unassembled WGS sequence"/>
</dbReference>
<sequence length="626" mass="67693">MTSVSPKTTGALPTLGIFGPRAPYKSAAARYIEQSLPHLGRHFRCVHVGPNDQRHPGEFDQVLYHLGNDPLHIGALQALLQRPGPVLLHEYHLAGLDRWAGHGNVQWLAVEQATEVLVHNRDVAHLLTSRYPHVRVSALPYPVAPATGMSLEAARERFGLPQHAYVFASLGCRLGRHERLDAVLEGWRLWQDRPADTVLVLAGSVDDEIALPADPSIRPLGYVDYQDLDALMLACDCAIQLRHPVCGETLWAARQLAAHNRPVIGTHLPETRDLTLNEAVTLIPPGFGEPVHLLRAMRQQRERPRLVEVFDDTNSWHAWRDAILPSLAPDDGIAGVGRPIPRLHQAMSPNLENLYSVCSPAQSEVVAGVLRAGQHLLDTWPGNAVVGQSELGVRIKTDGSQVSRADYNSQDILLSVLQLTHPGALVVSEEDEQSHQSAGDTLWFVDPLDGTSQYLAGSPDFAILLSAWTGHRPDFSVVHFPAPGLTGVAVAGAAAFQASDSPPSDTAVVHTVYCDPPGLRKALPTGTRYLVDHAEATRVLTDVARGFASGAVVRMCGQQTWDIAAPIHLLRAAGAVVSDERGHALAMNGPQVEAKYLVASRTAALHSKLLHALTGISGQGSVPHEH</sequence>
<proteinExistence type="predicted"/>
<organism evidence="1 2">
    <name type="scientific">Kitasatospora paracochleata</name>
    <dbReference type="NCBI Taxonomy" id="58354"/>
    <lineage>
        <taxon>Bacteria</taxon>
        <taxon>Bacillati</taxon>
        <taxon>Actinomycetota</taxon>
        <taxon>Actinomycetes</taxon>
        <taxon>Kitasatosporales</taxon>
        <taxon>Streptomycetaceae</taxon>
        <taxon>Kitasatospora</taxon>
    </lineage>
</organism>
<dbReference type="Gene3D" id="3.30.540.10">
    <property type="entry name" value="Fructose-1,6-Bisphosphatase, subunit A, domain 1"/>
    <property type="match status" value="1"/>
</dbReference>
<evidence type="ECO:0000313" key="2">
    <source>
        <dbReference type="Proteomes" id="UP001206483"/>
    </source>
</evidence>
<dbReference type="Gene3D" id="3.40.50.2000">
    <property type="entry name" value="Glycogen Phosphorylase B"/>
    <property type="match status" value="1"/>
</dbReference>
<dbReference type="PRINTS" id="PR00377">
    <property type="entry name" value="IMPHPHTASES"/>
</dbReference>
<dbReference type="SUPFAM" id="SSF53756">
    <property type="entry name" value="UDP-Glycosyltransferase/glycogen phosphorylase"/>
    <property type="match status" value="1"/>
</dbReference>
<dbReference type="InterPro" id="IPR000760">
    <property type="entry name" value="Inositol_monophosphatase-like"/>
</dbReference>
<keyword evidence="2" id="KW-1185">Reference proteome</keyword>
<name>A0ABT1J9W8_9ACTN</name>
<gene>
    <name evidence="1" type="ORF">FHR36_007103</name>
</gene>